<evidence type="ECO:0000259" key="5">
    <source>
        <dbReference type="Pfam" id="PF00551"/>
    </source>
</evidence>
<gene>
    <name evidence="6" type="ORF">A2996_01715</name>
</gene>
<dbReference type="InterPro" id="IPR036477">
    <property type="entry name" value="Formyl_transf_N_sf"/>
</dbReference>
<dbReference type="PANTHER" id="PTHR43369:SF2">
    <property type="entry name" value="PHOSPHORIBOSYLGLYCINAMIDE FORMYLTRANSFERASE"/>
    <property type="match status" value="1"/>
</dbReference>
<dbReference type="Gene3D" id="3.40.50.170">
    <property type="entry name" value="Formyl transferase, N-terminal domain"/>
    <property type="match status" value="1"/>
</dbReference>
<dbReference type="Proteomes" id="UP000176865">
    <property type="component" value="Unassembled WGS sequence"/>
</dbReference>
<feature type="domain" description="Formyl transferase N-terminal" evidence="5">
    <location>
        <begin position="25"/>
        <end position="191"/>
    </location>
</feature>
<dbReference type="EC" id="2.1.2.2" evidence="2"/>
<organism evidence="6 7">
    <name type="scientific">Candidatus Campbellbacteria bacterium RIFCSPLOWO2_01_FULL_34_15</name>
    <dbReference type="NCBI Taxonomy" id="1797579"/>
    <lineage>
        <taxon>Bacteria</taxon>
        <taxon>Candidatus Campbelliibacteriota</taxon>
    </lineage>
</organism>
<dbReference type="EMBL" id="MFAB01000002">
    <property type="protein sequence ID" value="OGD69399.1"/>
    <property type="molecule type" value="Genomic_DNA"/>
</dbReference>
<dbReference type="GO" id="GO:0006189">
    <property type="term" value="P:'de novo' IMP biosynthetic process"/>
    <property type="evidence" value="ECO:0007669"/>
    <property type="project" value="TreeGrafter"/>
</dbReference>
<comment type="pathway">
    <text evidence="1">Purine metabolism; IMP biosynthesis via de novo pathway; N(2)-formyl-N(1)-(5-phospho-D-ribosyl)glycinamide from N(1)-(5-phospho-D-ribosyl)glycinamide (10-formyl THF route): step 1/1.</text>
</comment>
<keyword evidence="4" id="KW-0658">Purine biosynthesis</keyword>
<dbReference type="STRING" id="1797579.A2996_01715"/>
<comment type="caution">
    <text evidence="6">The sequence shown here is derived from an EMBL/GenBank/DDBJ whole genome shotgun (WGS) entry which is preliminary data.</text>
</comment>
<evidence type="ECO:0000313" key="6">
    <source>
        <dbReference type="EMBL" id="OGD69399.1"/>
    </source>
</evidence>
<dbReference type="Pfam" id="PF00551">
    <property type="entry name" value="Formyl_trans_N"/>
    <property type="match status" value="1"/>
</dbReference>
<evidence type="ECO:0000256" key="1">
    <source>
        <dbReference type="ARBA" id="ARBA00005054"/>
    </source>
</evidence>
<dbReference type="AlphaFoldDB" id="A0A1F5EPR0"/>
<keyword evidence="3" id="KW-0808">Transferase</keyword>
<reference evidence="6 7" key="1">
    <citation type="journal article" date="2016" name="Nat. Commun.">
        <title>Thousands of microbial genomes shed light on interconnected biogeochemical processes in an aquifer system.</title>
        <authorList>
            <person name="Anantharaman K."/>
            <person name="Brown C.T."/>
            <person name="Hug L.A."/>
            <person name="Sharon I."/>
            <person name="Castelle C.J."/>
            <person name="Probst A.J."/>
            <person name="Thomas B.C."/>
            <person name="Singh A."/>
            <person name="Wilkins M.J."/>
            <person name="Karaoz U."/>
            <person name="Brodie E.L."/>
            <person name="Williams K.H."/>
            <person name="Hubbard S.S."/>
            <person name="Banfield J.F."/>
        </authorList>
    </citation>
    <scope>NUCLEOTIDE SEQUENCE [LARGE SCALE GENOMIC DNA]</scope>
</reference>
<accession>A0A1F5EPR0</accession>
<evidence type="ECO:0000313" key="7">
    <source>
        <dbReference type="Proteomes" id="UP000176865"/>
    </source>
</evidence>
<feature type="non-terminal residue" evidence="6">
    <location>
        <position position="1"/>
    </location>
</feature>
<name>A0A1F5EPR0_9BACT</name>
<evidence type="ECO:0000256" key="4">
    <source>
        <dbReference type="ARBA" id="ARBA00022755"/>
    </source>
</evidence>
<evidence type="ECO:0000256" key="2">
    <source>
        <dbReference type="ARBA" id="ARBA00012254"/>
    </source>
</evidence>
<protein>
    <recommendedName>
        <fullName evidence="2">phosphoribosylglycinamide formyltransferase 1</fullName>
        <ecNumber evidence="2">2.1.2.2</ecNumber>
    </recommendedName>
</protein>
<dbReference type="SUPFAM" id="SSF53328">
    <property type="entry name" value="Formyltransferase"/>
    <property type="match status" value="1"/>
</dbReference>
<dbReference type="GO" id="GO:0004644">
    <property type="term" value="F:phosphoribosylglycinamide formyltransferase activity"/>
    <property type="evidence" value="ECO:0007669"/>
    <property type="project" value="UniProtKB-EC"/>
</dbReference>
<sequence>IINFFREKNMTKPKLLIFASGSKDGGGSGFKELVENSKSGILDAEIVAVVSNHENGGVRKIADEYGIKFVLFKGPYTAEEYQKIVQETGAEWVSLSGWLKLVLGLDPKRTINIHPGRIPQFGGSGMYGHFVHEATIEAFKRGEVTTSAVTMHFATEIYDDGPVFFVHPIWIREDDTAETLAQRVNKIEHGWQSYVTNLVVHERISWDGKNRNSLKVPDGYIFHRF</sequence>
<proteinExistence type="predicted"/>
<dbReference type="PANTHER" id="PTHR43369">
    <property type="entry name" value="PHOSPHORIBOSYLGLYCINAMIDE FORMYLTRANSFERASE"/>
    <property type="match status" value="1"/>
</dbReference>
<evidence type="ECO:0000256" key="3">
    <source>
        <dbReference type="ARBA" id="ARBA00022679"/>
    </source>
</evidence>
<dbReference type="InterPro" id="IPR002376">
    <property type="entry name" value="Formyl_transf_N"/>
</dbReference>
<dbReference type="GO" id="GO:0005737">
    <property type="term" value="C:cytoplasm"/>
    <property type="evidence" value="ECO:0007669"/>
    <property type="project" value="TreeGrafter"/>
</dbReference>